<evidence type="ECO:0000313" key="3">
    <source>
        <dbReference type="Proteomes" id="UP000501690"/>
    </source>
</evidence>
<proteinExistence type="predicted"/>
<keyword evidence="3" id="KW-1185">Reference proteome</keyword>
<organism evidence="2 3">
    <name type="scientific">Vigna unguiculata</name>
    <name type="common">Cowpea</name>
    <dbReference type="NCBI Taxonomy" id="3917"/>
    <lineage>
        <taxon>Eukaryota</taxon>
        <taxon>Viridiplantae</taxon>
        <taxon>Streptophyta</taxon>
        <taxon>Embryophyta</taxon>
        <taxon>Tracheophyta</taxon>
        <taxon>Spermatophyta</taxon>
        <taxon>Magnoliopsida</taxon>
        <taxon>eudicotyledons</taxon>
        <taxon>Gunneridae</taxon>
        <taxon>Pentapetalae</taxon>
        <taxon>rosids</taxon>
        <taxon>fabids</taxon>
        <taxon>Fabales</taxon>
        <taxon>Fabaceae</taxon>
        <taxon>Papilionoideae</taxon>
        <taxon>50 kb inversion clade</taxon>
        <taxon>NPAAA clade</taxon>
        <taxon>indigoferoid/millettioid clade</taxon>
        <taxon>Phaseoleae</taxon>
        <taxon>Vigna</taxon>
    </lineage>
</organism>
<evidence type="ECO:0000313" key="2">
    <source>
        <dbReference type="EMBL" id="QCD92068.1"/>
    </source>
</evidence>
<reference evidence="2 3" key="1">
    <citation type="submission" date="2019-04" db="EMBL/GenBank/DDBJ databases">
        <title>An improved genome assembly and genetic linkage map for asparagus bean, Vigna unguiculata ssp. sesquipedialis.</title>
        <authorList>
            <person name="Xia Q."/>
            <person name="Zhang R."/>
            <person name="Dong Y."/>
        </authorList>
    </citation>
    <scope>NUCLEOTIDE SEQUENCE [LARGE SCALE GENOMIC DNA]</scope>
    <source>
        <tissue evidence="2">Leaf</tissue>
    </source>
</reference>
<dbReference type="Proteomes" id="UP000501690">
    <property type="component" value="Linkage Group LG5"/>
</dbReference>
<dbReference type="AlphaFoldDB" id="A0A4D6LUM4"/>
<evidence type="ECO:0000256" key="1">
    <source>
        <dbReference type="SAM" id="MobiDB-lite"/>
    </source>
</evidence>
<protein>
    <submittedName>
        <fullName evidence="2">Uncharacterized protein</fullName>
    </submittedName>
</protein>
<dbReference type="EMBL" id="CP039349">
    <property type="protein sequence ID" value="QCD92068.1"/>
    <property type="molecule type" value="Genomic_DNA"/>
</dbReference>
<name>A0A4D6LUM4_VIGUN</name>
<sequence length="305" mass="34495">MGNSPSGLRLLGNGKYSYDIKLGKAASISVKTGRIKEKENSFSRSQTWELSYNVDRITTCTLSIVKTTKTVPAEEKLLINIKDYIPEANNRHIKEKHAALPTHPTELFSITLQKDDEEDGVLDVAFHQSCRYLEPDYMKKRRERSTAGTSFYAYGYGTRMGVFVMEEKKRSNEKQPYMVTLAHYYVNSGRGVDIGFSVLVKIGVQNGELDFSVEGPEEHPSLALLYMIEEVVRSGKWKRSACPHCKNLQQWQRRWVSESEDSDTNVPTPASHGGQQNASNKGRFSGDGIGSMIHANKVNFNKWWT</sequence>
<gene>
    <name evidence="2" type="ORF">DEO72_LG5g126</name>
</gene>
<feature type="region of interest" description="Disordered" evidence="1">
    <location>
        <begin position="256"/>
        <end position="286"/>
    </location>
</feature>
<feature type="compositionally biased region" description="Polar residues" evidence="1">
    <location>
        <begin position="264"/>
        <end position="282"/>
    </location>
</feature>
<accession>A0A4D6LUM4</accession>